<dbReference type="SUPFAM" id="SSF103473">
    <property type="entry name" value="MFS general substrate transporter"/>
    <property type="match status" value="1"/>
</dbReference>
<keyword evidence="2" id="KW-0472">Membrane</keyword>
<dbReference type="Pfam" id="PF07690">
    <property type="entry name" value="MFS_1"/>
    <property type="match status" value="1"/>
</dbReference>
<feature type="transmembrane region" description="Helical" evidence="2">
    <location>
        <begin position="313"/>
        <end position="332"/>
    </location>
</feature>
<dbReference type="PANTHER" id="PTHR23523">
    <property type="match status" value="1"/>
</dbReference>
<feature type="region of interest" description="Disordered" evidence="1">
    <location>
        <begin position="212"/>
        <end position="239"/>
    </location>
</feature>
<feature type="transmembrane region" description="Helical" evidence="2">
    <location>
        <begin position="247"/>
        <end position="266"/>
    </location>
</feature>
<dbReference type="EMBL" id="JACSQC010000003">
    <property type="protein sequence ID" value="MBD8043788.1"/>
    <property type="molecule type" value="Genomic_DNA"/>
</dbReference>
<dbReference type="InterPro" id="IPR036259">
    <property type="entry name" value="MFS_trans_sf"/>
</dbReference>
<dbReference type="Proteomes" id="UP000652763">
    <property type="component" value="Unassembled WGS sequence"/>
</dbReference>
<evidence type="ECO:0000256" key="1">
    <source>
        <dbReference type="SAM" id="MobiDB-lite"/>
    </source>
</evidence>
<gene>
    <name evidence="3" type="ORF">H9638_08165</name>
</gene>
<feature type="transmembrane region" description="Helical" evidence="2">
    <location>
        <begin position="58"/>
        <end position="81"/>
    </location>
</feature>
<feature type="transmembrane region" description="Helical" evidence="2">
    <location>
        <begin position="286"/>
        <end position="306"/>
    </location>
</feature>
<name>A0ABR8YHU3_9MICC</name>
<organism evidence="3 4">
    <name type="scientific">Arthrobacter pullicola</name>
    <dbReference type="NCBI Taxonomy" id="2762224"/>
    <lineage>
        <taxon>Bacteria</taxon>
        <taxon>Bacillati</taxon>
        <taxon>Actinomycetota</taxon>
        <taxon>Actinomycetes</taxon>
        <taxon>Micrococcales</taxon>
        <taxon>Micrococcaceae</taxon>
        <taxon>Arthrobacter</taxon>
    </lineage>
</organism>
<evidence type="ECO:0000256" key="2">
    <source>
        <dbReference type="SAM" id="Phobius"/>
    </source>
</evidence>
<feature type="transmembrane region" description="Helical" evidence="2">
    <location>
        <begin position="111"/>
        <end position="133"/>
    </location>
</feature>
<keyword evidence="2" id="KW-0812">Transmembrane</keyword>
<keyword evidence="4" id="KW-1185">Reference proteome</keyword>
<evidence type="ECO:0000313" key="3">
    <source>
        <dbReference type="EMBL" id="MBD8043788.1"/>
    </source>
</evidence>
<dbReference type="PANTHER" id="PTHR23523:SF2">
    <property type="entry name" value="2-NITROIMIDAZOLE TRANSPORTER"/>
    <property type="match status" value="1"/>
</dbReference>
<dbReference type="InterPro" id="IPR011701">
    <property type="entry name" value="MFS"/>
</dbReference>
<dbReference type="Gene3D" id="1.20.1250.20">
    <property type="entry name" value="MFS general substrate transporter like domains"/>
    <property type="match status" value="1"/>
</dbReference>
<accession>A0ABR8YHU3</accession>
<feature type="transmembrane region" description="Helical" evidence="2">
    <location>
        <begin position="88"/>
        <end position="105"/>
    </location>
</feature>
<dbReference type="RefSeq" id="WP_191746697.1">
    <property type="nucleotide sequence ID" value="NZ_JACSQC010000003.1"/>
</dbReference>
<feature type="transmembrane region" description="Helical" evidence="2">
    <location>
        <begin position="180"/>
        <end position="201"/>
    </location>
</feature>
<evidence type="ECO:0000313" key="4">
    <source>
        <dbReference type="Proteomes" id="UP000652763"/>
    </source>
</evidence>
<sequence length="437" mass="44310">MDSPAATGRGGKQRTGRWVFWGTLTGIILIALNLRGPIVVPSPILGLLQQELGMSVGTAGLLTSLPIACFGVVSFLALPLLRRSGPDQAIALCLAGVAAGTVLRSSGGAELALAGTVVIGASIAVGNVLVPVVIRRDIPPARVPLVTGVYTAAMNIGSMTTLVITAPLAEAFGWRTAMVLWGPLALVAALAWLTLVGWRVFLLGSDETKRTAVHGPGQGDETARRPGGRPANPEAPAAERSGWRLPAAWILLIAFSGQAFAFYAVSTWLPTLLSDVAGLDTTAAGAGASLFQGPAIAGALAVPLLARRLRSRTLLWLTCAAWAMLPLGLLLAPAGWAVWVTAGGVAQGAGITVIFLILVRLGGGPRQAGQVSALVQGGGYLVAAAGPVILGSLHTATGSWVLPLAVVGCSIAALLVAGTFAAVLSDAAGKVPRHVPA</sequence>
<proteinExistence type="predicted"/>
<feature type="transmembrane region" description="Helical" evidence="2">
    <location>
        <begin position="338"/>
        <end position="359"/>
    </location>
</feature>
<feature type="transmembrane region" description="Helical" evidence="2">
    <location>
        <begin position="18"/>
        <end position="38"/>
    </location>
</feature>
<keyword evidence="2" id="KW-1133">Transmembrane helix</keyword>
<dbReference type="InterPro" id="IPR052524">
    <property type="entry name" value="MFS_Cyanate_Porter"/>
</dbReference>
<comment type="caution">
    <text evidence="3">The sequence shown here is derived from an EMBL/GenBank/DDBJ whole genome shotgun (WGS) entry which is preliminary data.</text>
</comment>
<protein>
    <submittedName>
        <fullName evidence="3">MFS transporter</fullName>
    </submittedName>
</protein>
<feature type="transmembrane region" description="Helical" evidence="2">
    <location>
        <begin position="371"/>
        <end position="394"/>
    </location>
</feature>
<feature type="transmembrane region" description="Helical" evidence="2">
    <location>
        <begin position="145"/>
        <end position="168"/>
    </location>
</feature>
<feature type="compositionally biased region" description="Low complexity" evidence="1">
    <location>
        <begin position="228"/>
        <end position="239"/>
    </location>
</feature>
<feature type="transmembrane region" description="Helical" evidence="2">
    <location>
        <begin position="400"/>
        <end position="424"/>
    </location>
</feature>
<reference evidence="3 4" key="1">
    <citation type="submission" date="2020-08" db="EMBL/GenBank/DDBJ databases">
        <title>A Genomic Blueprint of the Chicken Gut Microbiome.</title>
        <authorList>
            <person name="Gilroy R."/>
            <person name="Ravi A."/>
            <person name="Getino M."/>
            <person name="Pursley I."/>
            <person name="Horton D.L."/>
            <person name="Alikhan N.-F."/>
            <person name="Baker D."/>
            <person name="Gharbi K."/>
            <person name="Hall N."/>
            <person name="Watson M."/>
            <person name="Adriaenssens E.M."/>
            <person name="Foster-Nyarko E."/>
            <person name="Jarju S."/>
            <person name="Secka A."/>
            <person name="Antonio M."/>
            <person name="Oren A."/>
            <person name="Chaudhuri R."/>
            <person name="La Ragione R.M."/>
            <person name="Hildebrand F."/>
            <person name="Pallen M.J."/>
        </authorList>
    </citation>
    <scope>NUCLEOTIDE SEQUENCE [LARGE SCALE GENOMIC DNA]</scope>
    <source>
        <strain evidence="3 4">Sa2BUA2</strain>
    </source>
</reference>